<proteinExistence type="predicted"/>
<reference evidence="1 2" key="1">
    <citation type="submission" date="2017-05" db="EMBL/GenBank/DDBJ databases">
        <title>The complete genome sequence of Deinococcus ficus isolated from the rhizosphere of the Ficus religiosa L. in Taiwan.</title>
        <authorList>
            <person name="Wu K.-M."/>
            <person name="Liao T.-L."/>
            <person name="Liu Y.-M."/>
            <person name="Young C.-C."/>
            <person name="Tsai S.-F."/>
        </authorList>
    </citation>
    <scope>NUCLEOTIDE SEQUENCE [LARGE SCALE GENOMIC DNA]</scope>
    <source>
        <strain evidence="1 2">CC-FR2-10</strain>
        <plasmid evidence="2">pdfi4</plasmid>
    </source>
</reference>
<organism evidence="1 2">
    <name type="scientific">Deinococcus ficus</name>
    <dbReference type="NCBI Taxonomy" id="317577"/>
    <lineage>
        <taxon>Bacteria</taxon>
        <taxon>Thermotogati</taxon>
        <taxon>Deinococcota</taxon>
        <taxon>Deinococci</taxon>
        <taxon>Deinococcales</taxon>
        <taxon>Deinococcaceae</taxon>
        <taxon>Deinococcus</taxon>
    </lineage>
</organism>
<dbReference type="Proteomes" id="UP000259030">
    <property type="component" value="Plasmid pDFI4"/>
</dbReference>
<accession>A0A221T3P7</accession>
<protein>
    <submittedName>
        <fullName evidence="1">Uncharacterized protein</fullName>
    </submittedName>
</protein>
<evidence type="ECO:0000313" key="1">
    <source>
        <dbReference type="EMBL" id="ASN83486.1"/>
    </source>
</evidence>
<evidence type="ECO:0000313" key="2">
    <source>
        <dbReference type="Proteomes" id="UP000259030"/>
    </source>
</evidence>
<dbReference type="KEGG" id="dfc:DFI_20005"/>
<geneLocation type="plasmid" evidence="2">
    <name>pdfi4</name>
</geneLocation>
<sequence length="68" mass="7668">MFLGQGAIHRPGPLLPTLWFLQGGGQISSQPGDFPVTLTRVQMQQRGQVGRDHTQRTLWRHVRTTFNG</sequence>
<keyword evidence="1" id="KW-0614">Plasmid</keyword>
<keyword evidence="2" id="KW-1185">Reference proteome</keyword>
<name>A0A221T3P7_9DEIO</name>
<dbReference type="AlphaFoldDB" id="A0A221T3P7"/>
<gene>
    <name evidence="1" type="ORF">DFI_20005</name>
</gene>
<dbReference type="EMBL" id="CP021085">
    <property type="protein sequence ID" value="ASN83486.1"/>
    <property type="molecule type" value="Genomic_DNA"/>
</dbReference>